<evidence type="ECO:0000256" key="4">
    <source>
        <dbReference type="ARBA" id="ARBA00022777"/>
    </source>
</evidence>
<keyword evidence="8" id="KW-1185">Reference proteome</keyword>
<name>A0ABU4UKG2_9GAMM</name>
<keyword evidence="5" id="KW-0067">ATP-binding</keyword>
<keyword evidence="2" id="KW-0808">Transferase</keyword>
<dbReference type="PROSITE" id="PS00583">
    <property type="entry name" value="PFKB_KINASES_1"/>
    <property type="match status" value="1"/>
</dbReference>
<comment type="caution">
    <text evidence="7">The sequence shown here is derived from an EMBL/GenBank/DDBJ whole genome shotgun (WGS) entry which is preliminary data.</text>
</comment>
<dbReference type="GO" id="GO:0016301">
    <property type="term" value="F:kinase activity"/>
    <property type="evidence" value="ECO:0007669"/>
    <property type="project" value="UniProtKB-KW"/>
</dbReference>
<proteinExistence type="inferred from homology"/>
<dbReference type="PANTHER" id="PTHR43085">
    <property type="entry name" value="HEXOKINASE FAMILY MEMBER"/>
    <property type="match status" value="1"/>
</dbReference>
<gene>
    <name evidence="7" type="ORF">QLH52_19710</name>
</gene>
<reference evidence="7 8" key="1">
    <citation type="submission" date="2023-11" db="EMBL/GenBank/DDBJ databases">
        <authorList>
            <person name="Ouyang M.-Y."/>
        </authorList>
    </citation>
    <scope>NUCLEOTIDE SEQUENCE [LARGE SCALE GENOMIC DNA]</scope>
    <source>
        <strain evidence="7 8">OY6</strain>
    </source>
</reference>
<sequence>MQTAFFTIFGEVLFDNFPDGSRILGGAPFNVAWHLQALGRPALFVSRVGEDDAGREILAAMQSTGMTRSAMQIDATHPTGSVAVSITDGQPSYRILDQQAYDYIEAKAFHHAPKQGLLYHGSLALRNPVSRQTLLDMQQNWSGLVFLDVNLRAPWWQADEVLGWIAGADWLKLNDDELELLLPDQQSIDTKMRLLQQTYHLKGVVLTRGSQGALALNSSGELFSIAPEGHIEIVDTVGAGDAFASVLLLGIAENWPMPVMLKRAQDFASALVGQRGATVADPAFYQGFIEAWR</sequence>
<keyword evidence="4 7" id="KW-0418">Kinase</keyword>
<dbReference type="RefSeq" id="WP_319962675.1">
    <property type="nucleotide sequence ID" value="NZ_JAXARY010000022.1"/>
</dbReference>
<evidence type="ECO:0000256" key="1">
    <source>
        <dbReference type="ARBA" id="ARBA00010688"/>
    </source>
</evidence>
<dbReference type="Proteomes" id="UP001284537">
    <property type="component" value="Unassembled WGS sequence"/>
</dbReference>
<keyword evidence="3" id="KW-0547">Nucleotide-binding</keyword>
<dbReference type="PANTHER" id="PTHR43085:SF1">
    <property type="entry name" value="PSEUDOURIDINE KINASE-RELATED"/>
    <property type="match status" value="1"/>
</dbReference>
<evidence type="ECO:0000313" key="8">
    <source>
        <dbReference type="Proteomes" id="UP001284537"/>
    </source>
</evidence>
<comment type="similarity">
    <text evidence="1">Belongs to the carbohydrate kinase PfkB family.</text>
</comment>
<evidence type="ECO:0000256" key="3">
    <source>
        <dbReference type="ARBA" id="ARBA00022741"/>
    </source>
</evidence>
<dbReference type="InterPro" id="IPR011611">
    <property type="entry name" value="PfkB_dom"/>
</dbReference>
<evidence type="ECO:0000313" key="7">
    <source>
        <dbReference type="EMBL" id="MDX8129538.1"/>
    </source>
</evidence>
<dbReference type="Gene3D" id="3.40.1190.20">
    <property type="match status" value="1"/>
</dbReference>
<evidence type="ECO:0000256" key="2">
    <source>
        <dbReference type="ARBA" id="ARBA00022679"/>
    </source>
</evidence>
<dbReference type="EMBL" id="JAXARY010000022">
    <property type="protein sequence ID" value="MDX8129538.1"/>
    <property type="molecule type" value="Genomic_DNA"/>
</dbReference>
<dbReference type="InterPro" id="IPR029056">
    <property type="entry name" value="Ribokinase-like"/>
</dbReference>
<organism evidence="7 8">
    <name type="scientific">Methylomonas defluvii</name>
    <dbReference type="NCBI Taxonomy" id="3045149"/>
    <lineage>
        <taxon>Bacteria</taxon>
        <taxon>Pseudomonadati</taxon>
        <taxon>Pseudomonadota</taxon>
        <taxon>Gammaproteobacteria</taxon>
        <taxon>Methylococcales</taxon>
        <taxon>Methylococcaceae</taxon>
        <taxon>Methylomonas</taxon>
    </lineage>
</organism>
<dbReference type="InterPro" id="IPR050306">
    <property type="entry name" value="PfkB_Carbo_kinase"/>
</dbReference>
<evidence type="ECO:0000259" key="6">
    <source>
        <dbReference type="Pfam" id="PF00294"/>
    </source>
</evidence>
<feature type="domain" description="Carbohydrate kinase PfkB" evidence="6">
    <location>
        <begin position="21"/>
        <end position="280"/>
    </location>
</feature>
<protein>
    <submittedName>
        <fullName evidence="7">PfkB family carbohydrate kinase</fullName>
    </submittedName>
</protein>
<dbReference type="InterPro" id="IPR002173">
    <property type="entry name" value="Carboh/pur_kinase_PfkB_CS"/>
</dbReference>
<evidence type="ECO:0000256" key="5">
    <source>
        <dbReference type="ARBA" id="ARBA00022840"/>
    </source>
</evidence>
<dbReference type="SUPFAM" id="SSF53613">
    <property type="entry name" value="Ribokinase-like"/>
    <property type="match status" value="1"/>
</dbReference>
<accession>A0ABU4UKG2</accession>
<dbReference type="Pfam" id="PF00294">
    <property type="entry name" value="PfkB"/>
    <property type="match status" value="1"/>
</dbReference>